<feature type="region of interest" description="Disordered" evidence="1">
    <location>
        <begin position="585"/>
        <end position="620"/>
    </location>
</feature>
<accession>A0A167N2Y7</accession>
<feature type="region of interest" description="Disordered" evidence="1">
    <location>
        <begin position="64"/>
        <end position="126"/>
    </location>
</feature>
<sequence length="663" mass="73210">MCTDADYVRLLYLEYLVVSEEDDSETIDSEGSLLEDWYDNRQSPPASPVIRSAAPRRRKLVHFTGTSSRQSQAIYGRRQLSTSRSHHTPAEPAFDESDSAPDDYEVGHGNSYKPKTTASDGRSKTAHAVPPLISHQLEPAGTPKRVVLLATPFNLRQCLRSPSALLGDSAAGVEKIRRLQFIQHSRNDRTTGLLLANLVKNSSILLLSSHRPDPEGTHEFRLQNPLYRLNLAMECAFPDEVTSDKWVEETFIECAESLELLQSHYTRRFVTDKAYSDNIRMIVKMPLRVYEHPCIRLTAIRVWFKNRESEGVVYQSKFAHAEPPALALLVTAVGWFPLSADVHALILEQIHCSLDQWSAGTKASPSGHQFSRDAWSHIYFKHLNSIQNFAKAFPNKFKKIMNHIFVDALVASGVHEPESEEEPDYVDAFIARLRDESAEHSVQLEKQPTLGRANSWGAEGWRNTSQDELSSMHLNEAVEGSLVLTARPNSGVLRNGQFSRAAQAFGDAHPHISHEDEGREQENVQFLQGANEHSVPSTGRSSSRFPEASALISEPGMGPIAVANAHQWRDMKLPSLRISIGRSFTQKPHDGLARPSSSPIEAAGFSKSSPPGSTTENGVVPEVVSGLPPASTCCNVLNPDAPPTATQSTASSSDAHNNLFGPL</sequence>
<evidence type="ECO:0000313" key="3">
    <source>
        <dbReference type="EMBL" id="KZO97290.1"/>
    </source>
</evidence>
<protein>
    <recommendedName>
        <fullName evidence="2">DUF6532 domain-containing protein</fullName>
    </recommendedName>
</protein>
<feature type="compositionally biased region" description="Low complexity" evidence="1">
    <location>
        <begin position="643"/>
        <end position="655"/>
    </location>
</feature>
<keyword evidence="4" id="KW-1185">Reference proteome</keyword>
<evidence type="ECO:0000259" key="2">
    <source>
        <dbReference type="Pfam" id="PF20149"/>
    </source>
</evidence>
<reference evidence="3 4" key="1">
    <citation type="journal article" date="2016" name="Mol. Biol. Evol.">
        <title>Comparative Genomics of Early-Diverging Mushroom-Forming Fungi Provides Insights into the Origins of Lignocellulose Decay Capabilities.</title>
        <authorList>
            <person name="Nagy L.G."/>
            <person name="Riley R."/>
            <person name="Tritt A."/>
            <person name="Adam C."/>
            <person name="Daum C."/>
            <person name="Floudas D."/>
            <person name="Sun H."/>
            <person name="Yadav J.S."/>
            <person name="Pangilinan J."/>
            <person name="Larsson K.H."/>
            <person name="Matsuura K."/>
            <person name="Barry K."/>
            <person name="Labutti K."/>
            <person name="Kuo R."/>
            <person name="Ohm R.A."/>
            <person name="Bhattacharya S.S."/>
            <person name="Shirouzu T."/>
            <person name="Yoshinaga Y."/>
            <person name="Martin F.M."/>
            <person name="Grigoriev I.V."/>
            <person name="Hibbett D.S."/>
        </authorList>
    </citation>
    <scope>NUCLEOTIDE SEQUENCE [LARGE SCALE GENOMIC DNA]</scope>
    <source>
        <strain evidence="3 4">TUFC12733</strain>
    </source>
</reference>
<dbReference type="AlphaFoldDB" id="A0A167N2Y7"/>
<dbReference type="Proteomes" id="UP000076738">
    <property type="component" value="Unassembled WGS sequence"/>
</dbReference>
<dbReference type="Pfam" id="PF20149">
    <property type="entry name" value="DUF6532"/>
    <property type="match status" value="1"/>
</dbReference>
<evidence type="ECO:0000313" key="4">
    <source>
        <dbReference type="Proteomes" id="UP000076738"/>
    </source>
</evidence>
<feature type="region of interest" description="Disordered" evidence="1">
    <location>
        <begin position="638"/>
        <end position="663"/>
    </location>
</feature>
<dbReference type="InterPro" id="IPR045341">
    <property type="entry name" value="DUF6532"/>
</dbReference>
<dbReference type="OrthoDB" id="3268553at2759"/>
<evidence type="ECO:0000256" key="1">
    <source>
        <dbReference type="SAM" id="MobiDB-lite"/>
    </source>
</evidence>
<proteinExistence type="predicted"/>
<feature type="domain" description="DUF6532" evidence="2">
    <location>
        <begin position="288"/>
        <end position="389"/>
    </location>
</feature>
<name>A0A167N2Y7_CALVF</name>
<dbReference type="EMBL" id="KV417280">
    <property type="protein sequence ID" value="KZO97290.1"/>
    <property type="molecule type" value="Genomic_DNA"/>
</dbReference>
<feature type="compositionally biased region" description="Polar residues" evidence="1">
    <location>
        <begin position="64"/>
        <end position="83"/>
    </location>
</feature>
<gene>
    <name evidence="3" type="ORF">CALVIDRAFT_526830</name>
</gene>
<organism evidence="3 4">
    <name type="scientific">Calocera viscosa (strain TUFC12733)</name>
    <dbReference type="NCBI Taxonomy" id="1330018"/>
    <lineage>
        <taxon>Eukaryota</taxon>
        <taxon>Fungi</taxon>
        <taxon>Dikarya</taxon>
        <taxon>Basidiomycota</taxon>
        <taxon>Agaricomycotina</taxon>
        <taxon>Dacrymycetes</taxon>
        <taxon>Dacrymycetales</taxon>
        <taxon>Dacrymycetaceae</taxon>
        <taxon>Calocera</taxon>
    </lineage>
</organism>
<feature type="compositionally biased region" description="Acidic residues" evidence="1">
    <location>
        <begin position="93"/>
        <end position="104"/>
    </location>
</feature>
<feature type="compositionally biased region" description="Polar residues" evidence="1">
    <location>
        <begin position="606"/>
        <end position="617"/>
    </location>
</feature>